<feature type="region of interest" description="Disordered" evidence="2">
    <location>
        <begin position="1"/>
        <end position="24"/>
    </location>
</feature>
<feature type="compositionally biased region" description="Basic and acidic residues" evidence="2">
    <location>
        <begin position="435"/>
        <end position="446"/>
    </location>
</feature>
<sequence>MSLINSLLGPLSPRLQSQSEDQHELPLYHSPLRSPRASPLFPPPPIASNIYVSPIPFEPKARVPDDLLAVQRKARHLEEELQYLLDAQAEGLMAGLGDGQPEDLISNGSSTPTVNSIRRDVSSPTRRSARRKPSLRAARRGIYMRIQQMAVVKEEEAYLLDSDLANNKAILEKINRWERKYNGLEQKIQTIEHNETGSKAIALQDEASKLERDIKELEDKLWAMKARHRKVLEELSETKNSVEAKLSSYKSALSLLDSEIAQFLANPPSESNHTASKTSTFFSLPPKRRTLSMAKDYWLDEIKRLEENSQEVDIDREALEDGAVLWDEVVNKVTQFESILQAEMQKIAKDNNTRSGTGSGSESNGILGLISRMDKTIIYIESKLKTAESKNWKLLVCCIGAELEAFKQGQNILEDALTNVLPPKSDTELESVPSETEHASHGDYGPERLTAGPGTKPFSNQRFFDTDDDDPDPELLISHQDTDTD</sequence>
<evidence type="ECO:0000256" key="1">
    <source>
        <dbReference type="SAM" id="Coils"/>
    </source>
</evidence>
<evidence type="ECO:0000313" key="4">
    <source>
        <dbReference type="Proteomes" id="UP000250266"/>
    </source>
</evidence>
<feature type="coiled-coil region" evidence="1">
    <location>
        <begin position="167"/>
        <end position="252"/>
    </location>
</feature>
<gene>
    <name evidence="3" type="ORF">K432DRAFT_382959</name>
</gene>
<evidence type="ECO:0000256" key="2">
    <source>
        <dbReference type="SAM" id="MobiDB-lite"/>
    </source>
</evidence>
<feature type="compositionally biased region" description="Polar residues" evidence="2">
    <location>
        <begin position="106"/>
        <end position="126"/>
    </location>
</feature>
<proteinExistence type="predicted"/>
<keyword evidence="1" id="KW-0175">Coiled coil</keyword>
<dbReference type="Proteomes" id="UP000250266">
    <property type="component" value="Unassembled WGS sequence"/>
</dbReference>
<name>A0A8E2JF02_9PEZI</name>
<dbReference type="OrthoDB" id="5342758at2759"/>
<reference evidence="3 4" key="1">
    <citation type="journal article" date="2016" name="Nat. Commun.">
        <title>Ectomycorrhizal ecology is imprinted in the genome of the dominant symbiotic fungus Cenococcum geophilum.</title>
        <authorList>
            <consortium name="DOE Joint Genome Institute"/>
            <person name="Peter M."/>
            <person name="Kohler A."/>
            <person name="Ohm R.A."/>
            <person name="Kuo A."/>
            <person name="Krutzmann J."/>
            <person name="Morin E."/>
            <person name="Arend M."/>
            <person name="Barry K.W."/>
            <person name="Binder M."/>
            <person name="Choi C."/>
            <person name="Clum A."/>
            <person name="Copeland A."/>
            <person name="Grisel N."/>
            <person name="Haridas S."/>
            <person name="Kipfer T."/>
            <person name="LaButti K."/>
            <person name="Lindquist E."/>
            <person name="Lipzen A."/>
            <person name="Maire R."/>
            <person name="Meier B."/>
            <person name="Mihaltcheva S."/>
            <person name="Molinier V."/>
            <person name="Murat C."/>
            <person name="Poggeler S."/>
            <person name="Quandt C.A."/>
            <person name="Sperisen C."/>
            <person name="Tritt A."/>
            <person name="Tisserant E."/>
            <person name="Crous P.W."/>
            <person name="Henrissat B."/>
            <person name="Nehls U."/>
            <person name="Egli S."/>
            <person name="Spatafora J.W."/>
            <person name="Grigoriev I.V."/>
            <person name="Martin F.M."/>
        </authorList>
    </citation>
    <scope>NUCLEOTIDE SEQUENCE [LARGE SCALE GENOMIC DNA]</scope>
    <source>
        <strain evidence="3 4">CBS 459.81</strain>
    </source>
</reference>
<dbReference type="AlphaFoldDB" id="A0A8E2JF02"/>
<feature type="region of interest" description="Disordered" evidence="2">
    <location>
        <begin position="105"/>
        <end position="134"/>
    </location>
</feature>
<feature type="region of interest" description="Disordered" evidence="2">
    <location>
        <begin position="423"/>
        <end position="485"/>
    </location>
</feature>
<organism evidence="3 4">
    <name type="scientific">Lepidopterella palustris CBS 459.81</name>
    <dbReference type="NCBI Taxonomy" id="1314670"/>
    <lineage>
        <taxon>Eukaryota</taxon>
        <taxon>Fungi</taxon>
        <taxon>Dikarya</taxon>
        <taxon>Ascomycota</taxon>
        <taxon>Pezizomycotina</taxon>
        <taxon>Dothideomycetes</taxon>
        <taxon>Pleosporomycetidae</taxon>
        <taxon>Mytilinidiales</taxon>
        <taxon>Argynnaceae</taxon>
        <taxon>Lepidopterella</taxon>
    </lineage>
</organism>
<accession>A0A8E2JF02</accession>
<dbReference type="EMBL" id="KV744998">
    <property type="protein sequence ID" value="OCK79579.1"/>
    <property type="molecule type" value="Genomic_DNA"/>
</dbReference>
<protein>
    <recommendedName>
        <fullName evidence="5">Atg28p</fullName>
    </recommendedName>
</protein>
<evidence type="ECO:0000313" key="3">
    <source>
        <dbReference type="EMBL" id="OCK79579.1"/>
    </source>
</evidence>
<keyword evidence="4" id="KW-1185">Reference proteome</keyword>
<evidence type="ECO:0008006" key="5">
    <source>
        <dbReference type="Google" id="ProtNLM"/>
    </source>
</evidence>